<reference evidence="2 3" key="1">
    <citation type="submission" date="2019-11" db="EMBL/GenBank/DDBJ databases">
        <title>Complete genome sequence of Spiroplasma tabanidicola TAUS-1 (DSM 22603).</title>
        <authorList>
            <person name="Huang C.-T."/>
            <person name="Lin Y.-C."/>
            <person name="Kuo C.-H."/>
        </authorList>
    </citation>
    <scope>NUCLEOTIDE SEQUENCE [LARGE SCALE GENOMIC DNA]</scope>
    <source>
        <strain evidence="2 3">TAUS-1</strain>
    </source>
</reference>
<sequence>MNLFIDTSNNNLILILEKDNNVIDSFVEKNQTRLSDIVLIEINKLLKKHDLTLRNIEKFYITKGPGSYTGVRLAITIVKTLKTVNNSFRVYAISSLAYQAGSSDCVSLLDAKGQKSYVGVYQNKRNIIVDQLLPDEYICDFCKNYKDFALIKDYYEIDFVKNYLDLKEKFELIEDIDNLEPVYIKNFI</sequence>
<name>A0A6I6CC00_9MOLU</name>
<dbReference type="SUPFAM" id="SSF53067">
    <property type="entry name" value="Actin-like ATPase domain"/>
    <property type="match status" value="1"/>
</dbReference>
<dbReference type="Pfam" id="PF00814">
    <property type="entry name" value="TsaD"/>
    <property type="match status" value="1"/>
</dbReference>
<dbReference type="EMBL" id="CP046276">
    <property type="protein sequence ID" value="QGS51622.1"/>
    <property type="molecule type" value="Genomic_DNA"/>
</dbReference>
<gene>
    <name evidence="2" type="primary">tsaB</name>
    <name evidence="2" type="ORF">STABA_v1c02550</name>
</gene>
<dbReference type="OrthoDB" id="9784166at2"/>
<dbReference type="GO" id="GO:0002949">
    <property type="term" value="P:tRNA threonylcarbamoyladenosine modification"/>
    <property type="evidence" value="ECO:0007669"/>
    <property type="project" value="InterPro"/>
</dbReference>
<dbReference type="InterPro" id="IPR022496">
    <property type="entry name" value="T6A_TsaB"/>
</dbReference>
<feature type="domain" description="Gcp-like" evidence="1">
    <location>
        <begin position="35"/>
        <end position="127"/>
    </location>
</feature>
<dbReference type="InterPro" id="IPR000905">
    <property type="entry name" value="Gcp-like_dom"/>
</dbReference>
<dbReference type="RefSeq" id="WP_156005777.1">
    <property type="nucleotide sequence ID" value="NZ_CP046276.1"/>
</dbReference>
<accession>A0A6I6CC00</accession>
<dbReference type="Gene3D" id="3.30.420.40">
    <property type="match status" value="1"/>
</dbReference>
<organism evidence="2 3">
    <name type="scientific">Spiroplasma tabanidicola</name>
    <dbReference type="NCBI Taxonomy" id="324079"/>
    <lineage>
        <taxon>Bacteria</taxon>
        <taxon>Bacillati</taxon>
        <taxon>Mycoplasmatota</taxon>
        <taxon>Mollicutes</taxon>
        <taxon>Entomoplasmatales</taxon>
        <taxon>Spiroplasmataceae</taxon>
        <taxon>Spiroplasma</taxon>
    </lineage>
</organism>
<dbReference type="AlphaFoldDB" id="A0A6I6CC00"/>
<protein>
    <submittedName>
        <fullName evidence="2">tRNA threonylcarbamoyladenosine biosynthesis protein TsaB</fullName>
    </submittedName>
</protein>
<dbReference type="Proteomes" id="UP000424468">
    <property type="component" value="Chromosome"/>
</dbReference>
<proteinExistence type="predicted"/>
<evidence type="ECO:0000259" key="1">
    <source>
        <dbReference type="Pfam" id="PF00814"/>
    </source>
</evidence>
<evidence type="ECO:0000313" key="3">
    <source>
        <dbReference type="Proteomes" id="UP000424468"/>
    </source>
</evidence>
<dbReference type="Gene3D" id="3.30.420.200">
    <property type="match status" value="1"/>
</dbReference>
<dbReference type="NCBIfam" id="TIGR03725">
    <property type="entry name" value="T6A_YeaZ"/>
    <property type="match status" value="1"/>
</dbReference>
<keyword evidence="3" id="KW-1185">Reference proteome</keyword>
<dbReference type="KEGG" id="stab:STABA_v1c02550"/>
<evidence type="ECO:0000313" key="2">
    <source>
        <dbReference type="EMBL" id="QGS51622.1"/>
    </source>
</evidence>
<dbReference type="InterPro" id="IPR043129">
    <property type="entry name" value="ATPase_NBD"/>
</dbReference>